<keyword evidence="1" id="KW-1133">Transmembrane helix</keyword>
<evidence type="ECO:0000313" key="3">
    <source>
        <dbReference type="Proteomes" id="UP000176050"/>
    </source>
</evidence>
<protein>
    <submittedName>
        <fullName evidence="2">Uncharacterized protein</fullName>
    </submittedName>
</protein>
<feature type="transmembrane region" description="Helical" evidence="1">
    <location>
        <begin position="48"/>
        <end position="68"/>
    </location>
</feature>
<evidence type="ECO:0000256" key="1">
    <source>
        <dbReference type="SAM" id="Phobius"/>
    </source>
</evidence>
<dbReference type="KEGG" id="lul:LPB138_00300"/>
<gene>
    <name evidence="2" type="ORF">LPB138_00300</name>
</gene>
<dbReference type="Proteomes" id="UP000176050">
    <property type="component" value="Chromosome"/>
</dbReference>
<proteinExistence type="predicted"/>
<organism evidence="2 3">
    <name type="scientific">Urechidicola croceus</name>
    <dbReference type="NCBI Taxonomy" id="1850246"/>
    <lineage>
        <taxon>Bacteria</taxon>
        <taxon>Pseudomonadati</taxon>
        <taxon>Bacteroidota</taxon>
        <taxon>Flavobacteriia</taxon>
        <taxon>Flavobacteriales</taxon>
        <taxon>Flavobacteriaceae</taxon>
        <taxon>Urechidicola</taxon>
    </lineage>
</organism>
<keyword evidence="1" id="KW-0812">Transmembrane</keyword>
<name>A0A1D8P3R4_9FLAO</name>
<accession>A0A1D8P3R4</accession>
<reference evidence="2 3" key="1">
    <citation type="submission" date="2016-10" db="EMBL/GenBank/DDBJ databases">
        <title>Lutibacter sp. LPB0138, isolated from marine gastropod.</title>
        <authorList>
            <person name="Kim E."/>
            <person name="Yi H."/>
        </authorList>
    </citation>
    <scope>NUCLEOTIDE SEQUENCE [LARGE SCALE GENOMIC DNA]</scope>
    <source>
        <strain evidence="2 3">LPB0138</strain>
    </source>
</reference>
<evidence type="ECO:0000313" key="2">
    <source>
        <dbReference type="EMBL" id="AOW19219.1"/>
    </source>
</evidence>
<sequence>MNSDRIKFKIIFFSHFNIESFGVWLPHILFAETISGEKSVNEMNKTEIVNNFFIANILFLFHIFFIQFNPILN</sequence>
<dbReference type="EMBL" id="CP017478">
    <property type="protein sequence ID" value="AOW19219.1"/>
    <property type="molecule type" value="Genomic_DNA"/>
</dbReference>
<keyword evidence="1" id="KW-0472">Membrane</keyword>
<keyword evidence="3" id="KW-1185">Reference proteome</keyword>
<dbReference type="AlphaFoldDB" id="A0A1D8P3R4"/>